<reference evidence="2" key="1">
    <citation type="submission" date="2016-10" db="EMBL/GenBank/DDBJ databases">
        <authorList>
            <person name="Varghese N."/>
        </authorList>
    </citation>
    <scope>NUCLEOTIDE SEQUENCE [LARGE SCALE GENOMIC DNA]</scope>
    <source>
        <strain evidence="2">DSM 45096 / BCRC 16803 / CGMCC 4.1857 / CIP 109030 / JCM 12277 / KCTC 19219 / NBRC 100920 / 33214</strain>
    </source>
</reference>
<dbReference type="EMBL" id="FOAZ01000014">
    <property type="protein sequence ID" value="SEL88678.1"/>
    <property type="molecule type" value="Genomic_DNA"/>
</dbReference>
<proteinExistence type="predicted"/>
<organism evidence="1 2">
    <name type="scientific">Streptacidiphilus jiangxiensis</name>
    <dbReference type="NCBI Taxonomy" id="235985"/>
    <lineage>
        <taxon>Bacteria</taxon>
        <taxon>Bacillati</taxon>
        <taxon>Actinomycetota</taxon>
        <taxon>Actinomycetes</taxon>
        <taxon>Kitasatosporales</taxon>
        <taxon>Streptomycetaceae</taxon>
        <taxon>Streptacidiphilus</taxon>
    </lineage>
</organism>
<sequence length="115" mass="12511">MARVLLEENFQHLDGVDVEELIEAFGELGMSVEPTQPRSAQPRRGWVLQLHSLRDDASLLTEAFLSGPLADAVRGVLLRQHAVGGGGTNVRERTLPSRIEVHGRDGRLLVGVPLG</sequence>
<dbReference type="AlphaFoldDB" id="A0A1H7TW22"/>
<gene>
    <name evidence="1" type="ORF">SAMN05414137_114227</name>
</gene>
<accession>A0A1H7TW22</accession>
<dbReference type="eggNOG" id="ENOG5031CDW">
    <property type="taxonomic scope" value="Bacteria"/>
</dbReference>
<keyword evidence="2" id="KW-1185">Reference proteome</keyword>
<protein>
    <submittedName>
        <fullName evidence="1">Uncharacterized protein</fullName>
    </submittedName>
</protein>
<name>A0A1H7TW22_STRJI</name>
<evidence type="ECO:0000313" key="1">
    <source>
        <dbReference type="EMBL" id="SEL88678.1"/>
    </source>
</evidence>
<evidence type="ECO:0000313" key="2">
    <source>
        <dbReference type="Proteomes" id="UP000183015"/>
    </source>
</evidence>
<dbReference type="Proteomes" id="UP000183015">
    <property type="component" value="Unassembled WGS sequence"/>
</dbReference>